<accession>A0A2P2MRI3</accession>
<name>A0A2P2MRI3_RHIMU</name>
<dbReference type="AlphaFoldDB" id="A0A2P2MRI3"/>
<proteinExistence type="predicted"/>
<reference evidence="1" key="1">
    <citation type="submission" date="2018-02" db="EMBL/GenBank/DDBJ databases">
        <title>Rhizophora mucronata_Transcriptome.</title>
        <authorList>
            <person name="Meera S.P."/>
            <person name="Sreeshan A."/>
            <person name="Augustine A."/>
        </authorList>
    </citation>
    <scope>NUCLEOTIDE SEQUENCE</scope>
    <source>
        <tissue evidence="1">Leaf</tissue>
    </source>
</reference>
<organism evidence="1">
    <name type="scientific">Rhizophora mucronata</name>
    <name type="common">Asiatic mangrove</name>
    <dbReference type="NCBI Taxonomy" id="61149"/>
    <lineage>
        <taxon>Eukaryota</taxon>
        <taxon>Viridiplantae</taxon>
        <taxon>Streptophyta</taxon>
        <taxon>Embryophyta</taxon>
        <taxon>Tracheophyta</taxon>
        <taxon>Spermatophyta</taxon>
        <taxon>Magnoliopsida</taxon>
        <taxon>eudicotyledons</taxon>
        <taxon>Gunneridae</taxon>
        <taxon>Pentapetalae</taxon>
        <taxon>rosids</taxon>
        <taxon>fabids</taxon>
        <taxon>Malpighiales</taxon>
        <taxon>Rhizophoraceae</taxon>
        <taxon>Rhizophora</taxon>
    </lineage>
</organism>
<protein>
    <submittedName>
        <fullName evidence="1">Uncharacterized protein</fullName>
    </submittedName>
</protein>
<dbReference type="EMBL" id="GGEC01052345">
    <property type="protein sequence ID" value="MBX32829.1"/>
    <property type="molecule type" value="Transcribed_RNA"/>
</dbReference>
<sequence>MFALLSTAEWIGFLLRKTSSRSILSKLPLPNMGN</sequence>
<evidence type="ECO:0000313" key="1">
    <source>
        <dbReference type="EMBL" id="MBX32829.1"/>
    </source>
</evidence>